<keyword evidence="5" id="KW-1185">Reference proteome</keyword>
<accession>A0A7J7NZJ9</accession>
<dbReference type="GO" id="GO:0009639">
    <property type="term" value="P:response to red or far red light"/>
    <property type="evidence" value="ECO:0007669"/>
    <property type="project" value="InterPro"/>
</dbReference>
<feature type="domain" description="DUF641" evidence="1">
    <location>
        <begin position="58"/>
        <end position="169"/>
    </location>
</feature>
<dbReference type="InterPro" id="IPR040225">
    <property type="entry name" value="GIL1-like"/>
</dbReference>
<evidence type="ECO:0000259" key="1">
    <source>
        <dbReference type="Pfam" id="PF04859"/>
    </source>
</evidence>
<evidence type="ECO:0000313" key="5">
    <source>
        <dbReference type="Proteomes" id="UP000541444"/>
    </source>
</evidence>
<dbReference type="GO" id="GO:0009959">
    <property type="term" value="P:negative gravitropism"/>
    <property type="evidence" value="ECO:0007669"/>
    <property type="project" value="InterPro"/>
</dbReference>
<feature type="domain" description="GIL1/IRKI C-terminal" evidence="2">
    <location>
        <begin position="343"/>
        <end position="399"/>
    </location>
</feature>
<dbReference type="EMBL" id="JACGCM010000271">
    <property type="protein sequence ID" value="KAF6174374.1"/>
    <property type="molecule type" value="Genomic_DNA"/>
</dbReference>
<organism evidence="3 5">
    <name type="scientific">Kingdonia uniflora</name>
    <dbReference type="NCBI Taxonomy" id="39325"/>
    <lineage>
        <taxon>Eukaryota</taxon>
        <taxon>Viridiplantae</taxon>
        <taxon>Streptophyta</taxon>
        <taxon>Embryophyta</taxon>
        <taxon>Tracheophyta</taxon>
        <taxon>Spermatophyta</taxon>
        <taxon>Magnoliopsida</taxon>
        <taxon>Ranunculales</taxon>
        <taxon>Circaeasteraceae</taxon>
        <taxon>Kingdonia</taxon>
    </lineage>
</organism>
<dbReference type="Pfam" id="PF24994">
    <property type="entry name" value="GIL1_IRKI_C"/>
    <property type="match status" value="1"/>
</dbReference>
<evidence type="ECO:0008006" key="6">
    <source>
        <dbReference type="Google" id="ProtNLM"/>
    </source>
</evidence>
<name>A0A7J7NZJ9_9MAGN</name>
<dbReference type="AlphaFoldDB" id="A0A7J7NZJ9"/>
<dbReference type="Proteomes" id="UP000541444">
    <property type="component" value="Unassembled WGS sequence"/>
</dbReference>
<evidence type="ECO:0000259" key="2">
    <source>
        <dbReference type="Pfam" id="PF24994"/>
    </source>
</evidence>
<dbReference type="InterPro" id="IPR056813">
    <property type="entry name" value="GIL1_IRKI_C"/>
</dbReference>
<gene>
    <name evidence="3" type="ORF">GIB67_020130</name>
    <name evidence="4" type="ORF">GIB67_027845</name>
</gene>
<protein>
    <recommendedName>
        <fullName evidence="6">DUF641 domain-containing protein</fullName>
    </recommendedName>
</protein>
<evidence type="ECO:0000313" key="3">
    <source>
        <dbReference type="EMBL" id="KAF6172616.1"/>
    </source>
</evidence>
<dbReference type="Pfam" id="PF04859">
    <property type="entry name" value="DUF641"/>
    <property type="match status" value="1"/>
</dbReference>
<proteinExistence type="predicted"/>
<evidence type="ECO:0000313" key="4">
    <source>
        <dbReference type="EMBL" id="KAF6174374.1"/>
    </source>
</evidence>
<dbReference type="EMBL" id="JACGCM010000414">
    <property type="protein sequence ID" value="KAF6172616.1"/>
    <property type="molecule type" value="Genomic_DNA"/>
</dbReference>
<dbReference type="InterPro" id="IPR006943">
    <property type="entry name" value="DUF641_pln"/>
</dbReference>
<sequence>MDSSATTIKPSSNISDLVQKFAKVCRFKSIGVVSNQDPNNGQKVCPQPIDGVFSKTHESAAIMKLFDTVSGLKLAYIQLQHAHIPYNPQNIQLADDRIVSKLETLCDIKRFYKHVVKPQLSYSIVVEEIEHHESKLGNLKSQVQAKEFEIVRLRRDVAELDFSNAEMEEFEGQIVLGSRDSFQGMFEAATKSIHDFAKPLISFMKASKCDLNKAVNSIEGSVIYTNRSHKKYAFEAYISRRMFHGFSSQSYNVDDTLRYYSRDPFDGLIEYPNSNFGKFCSSKYLLLVHRKMEALFFGNLDQRGFVLSGGHPRTQFYMAFVKMAKSVWVLQAMAALNDPKAEIFGVQRGSEFSETYMENIVEIEDYEKDQPVKEGRLRVGFMIMPGFRIGETVIKSRVYLSRLNPIHVQ</sequence>
<dbReference type="OrthoDB" id="1915848at2759"/>
<comment type="caution">
    <text evidence="3">The sequence shown here is derived from an EMBL/GenBank/DDBJ whole genome shotgun (WGS) entry which is preliminary data.</text>
</comment>
<reference evidence="3 5" key="1">
    <citation type="journal article" date="2020" name="IScience">
        <title>Genome Sequencing of the Endangered Kingdonia uniflora (Circaeasteraceae, Ranunculales) Reveals Potential Mechanisms of Evolutionary Specialization.</title>
        <authorList>
            <person name="Sun Y."/>
            <person name="Deng T."/>
            <person name="Zhang A."/>
            <person name="Moore M.J."/>
            <person name="Landis J.B."/>
            <person name="Lin N."/>
            <person name="Zhang H."/>
            <person name="Zhang X."/>
            <person name="Huang J."/>
            <person name="Zhang X."/>
            <person name="Sun H."/>
            <person name="Wang H."/>
        </authorList>
    </citation>
    <scope>NUCLEOTIDE SEQUENCE [LARGE SCALE GENOMIC DNA]</scope>
    <source>
        <strain evidence="3">TB1705</strain>
        <tissue evidence="3">Leaf</tissue>
    </source>
</reference>
<dbReference type="PANTHER" id="PTHR31161">
    <property type="entry name" value="PROTEIN GRAVITROPIC IN THE LIGHT 1"/>
    <property type="match status" value="1"/>
</dbReference>